<dbReference type="GO" id="GO:0016740">
    <property type="term" value="F:transferase activity"/>
    <property type="evidence" value="ECO:0007669"/>
    <property type="project" value="UniProtKB-KW"/>
</dbReference>
<evidence type="ECO:0000313" key="6">
    <source>
        <dbReference type="Proteomes" id="UP000522688"/>
    </source>
</evidence>
<dbReference type="PANTHER" id="PTHR43685:SF2">
    <property type="entry name" value="GLYCOSYLTRANSFERASE 2-LIKE DOMAIN-CONTAINING PROTEIN"/>
    <property type="match status" value="1"/>
</dbReference>
<reference evidence="3 5" key="1">
    <citation type="submission" date="2019-07" db="EMBL/GenBank/DDBJ databases">
        <title>Whole genome shotgun sequence of Frigoribacterium faeni NBRC 103066.</title>
        <authorList>
            <person name="Hosoyama A."/>
            <person name="Uohara A."/>
            <person name="Ohji S."/>
            <person name="Ichikawa N."/>
        </authorList>
    </citation>
    <scope>NUCLEOTIDE SEQUENCE [LARGE SCALE GENOMIC DNA]</scope>
    <source>
        <strain evidence="3 5">NBRC 103066</strain>
    </source>
</reference>
<dbReference type="CDD" id="cd00761">
    <property type="entry name" value="Glyco_tranf_GTA_type"/>
    <property type="match status" value="1"/>
</dbReference>
<evidence type="ECO:0000256" key="1">
    <source>
        <dbReference type="SAM" id="MobiDB-lite"/>
    </source>
</evidence>
<feature type="region of interest" description="Disordered" evidence="1">
    <location>
        <begin position="547"/>
        <end position="619"/>
    </location>
</feature>
<evidence type="ECO:0000313" key="4">
    <source>
        <dbReference type="EMBL" id="MBA8812287.1"/>
    </source>
</evidence>
<organism evidence="4 6">
    <name type="scientific">Frigoribacterium faeni</name>
    <dbReference type="NCBI Taxonomy" id="145483"/>
    <lineage>
        <taxon>Bacteria</taxon>
        <taxon>Bacillati</taxon>
        <taxon>Actinomycetota</taxon>
        <taxon>Actinomycetes</taxon>
        <taxon>Micrococcales</taxon>
        <taxon>Microbacteriaceae</taxon>
        <taxon>Frigoribacterium</taxon>
    </lineage>
</organism>
<gene>
    <name evidence="4" type="ORF">FB463_000511</name>
    <name evidence="3" type="ORF">FFA01_14500</name>
</gene>
<keyword evidence="4" id="KW-0808">Transferase</keyword>
<protein>
    <submittedName>
        <fullName evidence="4">Glycosyltransferase involved in cell wall biosynthesis</fullName>
    </submittedName>
</protein>
<sequence length="653" mass="71330">MTIAETGTDAVELSVVVPVHNVGPWIEQCLTSILDQDVSSMEVIVVDDHSTDDTVERILAVAGDDPRLRLITAPPRRGGAHARNRGVDLAVGEFLVFADGDDLVPRGAYRRMVTALRESGDDMAVGDFLKFRSGATVSHTKRSKLFVRPRSHVTIVDLPALLRNRAIWHKMFRLRFWLDTGITFPQAARSNDIVPMTRAVTEARGITIVPHVVYLYRDRPGTQSMTRRATLLTGVLSYFEQELECARLVVATRHLHVIQEYFDVFLFADGWVHLRGYLQTHDVDADPDDLERLAAALRGLLSLATRQQLDRLGDSARRSFLLMANGRLDLALRLPDFSGRAPVSDQPDRSDRIDRAALAGALDLSNEMYMRVPDDTEIIARIFLDQVARPLARALPTAADDEVVELGDFFRRLGRRHGRPIRQHTDWRSVEPLLRLGTKGRPAPLRVWGALVSSVRADVSVDGADLVIDSVRGPVGDAVDLSGTRLLFVHTTTGAQVEGPVLDLPVGSARTTVALPDEVASGPGPWRLYLSARLGDDHVHHRLAREALPGERPNGGFVPTPVPTPVALPQTAGATTSPSPSPTPSPAGTGRSPEVDGVDGEATLDETPPTELTALTPATPDEAWTIVVPPAAVRPVHEALARVRRRLGPRAGR</sequence>
<dbReference type="EMBL" id="JACGWW010000001">
    <property type="protein sequence ID" value="MBA8812287.1"/>
    <property type="molecule type" value="Genomic_DNA"/>
</dbReference>
<dbReference type="Proteomes" id="UP000522688">
    <property type="component" value="Unassembled WGS sequence"/>
</dbReference>
<dbReference type="Proteomes" id="UP000321154">
    <property type="component" value="Unassembled WGS sequence"/>
</dbReference>
<feature type="compositionally biased region" description="Low complexity" evidence="1">
    <location>
        <begin position="605"/>
        <end position="619"/>
    </location>
</feature>
<dbReference type="RefSeq" id="WP_167627310.1">
    <property type="nucleotide sequence ID" value="NZ_BAAAHR010000002.1"/>
</dbReference>
<keyword evidence="5" id="KW-1185">Reference proteome</keyword>
<dbReference type="InterPro" id="IPR001173">
    <property type="entry name" value="Glyco_trans_2-like"/>
</dbReference>
<comment type="caution">
    <text evidence="4">The sequence shown here is derived from an EMBL/GenBank/DDBJ whole genome shotgun (WGS) entry which is preliminary data.</text>
</comment>
<dbReference type="InterPro" id="IPR050834">
    <property type="entry name" value="Glycosyltransf_2"/>
</dbReference>
<evidence type="ECO:0000313" key="5">
    <source>
        <dbReference type="Proteomes" id="UP000321154"/>
    </source>
</evidence>
<dbReference type="Gene3D" id="3.90.550.10">
    <property type="entry name" value="Spore Coat Polysaccharide Biosynthesis Protein SpsA, Chain A"/>
    <property type="match status" value="1"/>
</dbReference>
<proteinExistence type="predicted"/>
<dbReference type="InterPro" id="IPR029044">
    <property type="entry name" value="Nucleotide-diphossugar_trans"/>
</dbReference>
<dbReference type="Pfam" id="PF00535">
    <property type="entry name" value="Glycos_transf_2"/>
    <property type="match status" value="1"/>
</dbReference>
<reference evidence="4 6" key="2">
    <citation type="submission" date="2020-07" db="EMBL/GenBank/DDBJ databases">
        <title>Sequencing the genomes of 1000 actinobacteria strains.</title>
        <authorList>
            <person name="Klenk H.-P."/>
        </authorList>
    </citation>
    <scope>NUCLEOTIDE SEQUENCE [LARGE SCALE GENOMIC DNA]</scope>
    <source>
        <strain evidence="4 6">DSM 10309</strain>
    </source>
</reference>
<accession>A0A7W3JG71</accession>
<evidence type="ECO:0000313" key="3">
    <source>
        <dbReference type="EMBL" id="GEK83141.1"/>
    </source>
</evidence>
<dbReference type="SUPFAM" id="SSF53448">
    <property type="entry name" value="Nucleotide-diphospho-sugar transferases"/>
    <property type="match status" value="1"/>
</dbReference>
<dbReference type="PANTHER" id="PTHR43685">
    <property type="entry name" value="GLYCOSYLTRANSFERASE"/>
    <property type="match status" value="1"/>
</dbReference>
<evidence type="ECO:0000259" key="2">
    <source>
        <dbReference type="Pfam" id="PF00535"/>
    </source>
</evidence>
<dbReference type="EMBL" id="BJUV01000012">
    <property type="protein sequence ID" value="GEK83141.1"/>
    <property type="molecule type" value="Genomic_DNA"/>
</dbReference>
<name>A0A7W3JG71_9MICO</name>
<dbReference type="AlphaFoldDB" id="A0A7W3JG71"/>
<feature type="domain" description="Glycosyltransferase 2-like" evidence="2">
    <location>
        <begin position="14"/>
        <end position="141"/>
    </location>
</feature>